<proteinExistence type="predicted"/>
<evidence type="ECO:0000313" key="2">
    <source>
        <dbReference type="EMBL" id="KAK6344952.1"/>
    </source>
</evidence>
<evidence type="ECO:0000313" key="3">
    <source>
        <dbReference type="Proteomes" id="UP001313282"/>
    </source>
</evidence>
<keyword evidence="1" id="KW-0732">Signal</keyword>
<gene>
    <name evidence="2" type="ORF">TWF718_006901</name>
</gene>
<keyword evidence="3" id="KW-1185">Reference proteome</keyword>
<feature type="chain" id="PRO_5042840341" evidence="1">
    <location>
        <begin position="25"/>
        <end position="261"/>
    </location>
</feature>
<dbReference type="AlphaFoldDB" id="A0AAN8RDF8"/>
<name>A0AAN8RDF8_9PEZI</name>
<protein>
    <submittedName>
        <fullName evidence="2">Uncharacterized protein</fullName>
    </submittedName>
</protein>
<accession>A0AAN8RDF8</accession>
<evidence type="ECO:0000256" key="1">
    <source>
        <dbReference type="SAM" id="SignalP"/>
    </source>
</evidence>
<dbReference type="EMBL" id="JAVHNR010000004">
    <property type="protein sequence ID" value="KAK6344952.1"/>
    <property type="molecule type" value="Genomic_DNA"/>
</dbReference>
<dbReference type="Proteomes" id="UP001313282">
    <property type="component" value="Unassembled WGS sequence"/>
</dbReference>
<organism evidence="2 3">
    <name type="scientific">Orbilia javanica</name>
    <dbReference type="NCBI Taxonomy" id="47235"/>
    <lineage>
        <taxon>Eukaryota</taxon>
        <taxon>Fungi</taxon>
        <taxon>Dikarya</taxon>
        <taxon>Ascomycota</taxon>
        <taxon>Pezizomycotina</taxon>
        <taxon>Orbiliomycetes</taxon>
        <taxon>Orbiliales</taxon>
        <taxon>Orbiliaceae</taxon>
        <taxon>Orbilia</taxon>
    </lineage>
</organism>
<feature type="signal peptide" evidence="1">
    <location>
        <begin position="1"/>
        <end position="24"/>
    </location>
</feature>
<sequence length="261" mass="29119">MGIITVLNLIFLLIQFSTIQPILSSPISIKTPEAPSKTTPNPLKRGPSNGWWTETVSIVCLPPTGVITRWIDRTYPSDVGPLHPGEFDAFNRVLSTRPPGQAVRLIESYISDCQQCECFRLDTNTDKNGIPILRPPPISPETTTCQDQEKANSCIYLFGCTCEFLVSTKDDPSLAAGSAFDVLNKPFVPKEVFHKTHTPSNSRSSFSNPMDIGSIVNEYRSRSYRGALEPPRDRWLVPGTKEPYWVEGPESYRVSGRTAWK</sequence>
<reference evidence="2 3" key="1">
    <citation type="submission" date="2019-10" db="EMBL/GenBank/DDBJ databases">
        <authorList>
            <person name="Palmer J.M."/>
        </authorList>
    </citation>
    <scope>NUCLEOTIDE SEQUENCE [LARGE SCALE GENOMIC DNA]</scope>
    <source>
        <strain evidence="2 3">TWF718</strain>
    </source>
</reference>
<comment type="caution">
    <text evidence="2">The sequence shown here is derived from an EMBL/GenBank/DDBJ whole genome shotgun (WGS) entry which is preliminary data.</text>
</comment>